<dbReference type="AlphaFoldDB" id="A0AA51UIH0"/>
<keyword evidence="3" id="KW-1185">Reference proteome</keyword>
<dbReference type="Pfam" id="PF00092">
    <property type="entry name" value="VWA"/>
    <property type="match status" value="1"/>
</dbReference>
<sequence>MDDELVQRLRRNLPRNYGIKVLYLGYPVLGLRIPRNSVSEFSKQDTDILYENLYANMEQIRPGEIGDVCIVADSDYMSIEAETFFKPLIGTSDSALADVFRYAQDSVAIDDAIILPPDISEPDSSLVEDIIPEDSFVGTESSDHQEIDPERSIFADILEPVEDDISEAEVKAEQKNLEVNVNLEVQYSMEAPEEDYPVEELSFEAPASLLDEVLLEAEYSESEEICIYEPEVCVDLTPKEYVPILSHDELEEELEVESRVSKSESGKLFDDLKEDRTVGKILNDFARNSQKKRLAAGRLKSGRRAEVLTKSKRGRYVRYRMPGERITDIAIAPTVRAAAHHAKDGKIEIKKGDIREKVRRRRISSLINIVFDTSGSMDESDKVQITTSVVLALLKDAYQRRDRVSLVTYSGRTGELVLPFTSSVEAAKRYLEKVPFGGTTPMASGLLRGLDTLVREVKKEPSAVPIMILVTDGTANSPLHLGGNIKREIMQVCKQVADHRVNILVVDISATGSMLAKEVAMKSNGSYYHPMSLSKEALYSAIKQERDQVTAFAA</sequence>
<organism evidence="2 3">
    <name type="scientific">Methanolobus sediminis</name>
    <dbReference type="NCBI Taxonomy" id="3072978"/>
    <lineage>
        <taxon>Archaea</taxon>
        <taxon>Methanobacteriati</taxon>
        <taxon>Methanobacteriota</taxon>
        <taxon>Stenosarchaea group</taxon>
        <taxon>Methanomicrobia</taxon>
        <taxon>Methanosarcinales</taxon>
        <taxon>Methanosarcinaceae</taxon>
        <taxon>Methanolobus</taxon>
    </lineage>
</organism>
<dbReference type="KEGG" id="mseb:RE474_08455"/>
<dbReference type="EMBL" id="CP133592">
    <property type="protein sequence ID" value="WMW24127.1"/>
    <property type="molecule type" value="Genomic_DNA"/>
</dbReference>
<accession>A0AA51UIH0</accession>
<evidence type="ECO:0000313" key="2">
    <source>
        <dbReference type="EMBL" id="WMW24127.1"/>
    </source>
</evidence>
<evidence type="ECO:0000313" key="3">
    <source>
        <dbReference type="Proteomes" id="UP001182908"/>
    </source>
</evidence>
<dbReference type="PROSITE" id="PS50234">
    <property type="entry name" value="VWFA"/>
    <property type="match status" value="1"/>
</dbReference>
<name>A0AA51UIH0_9EURY</name>
<protein>
    <submittedName>
        <fullName evidence="2">VWA domain-containing protein</fullName>
    </submittedName>
</protein>
<dbReference type="PANTHER" id="PTHR35023">
    <property type="entry name" value="CHELATASE-RELATED"/>
    <property type="match status" value="1"/>
</dbReference>
<dbReference type="SMART" id="SM00327">
    <property type="entry name" value="VWA"/>
    <property type="match status" value="1"/>
</dbReference>
<dbReference type="InterPro" id="IPR036465">
    <property type="entry name" value="vWFA_dom_sf"/>
</dbReference>
<dbReference type="Gene3D" id="3.40.50.410">
    <property type="entry name" value="von Willebrand factor, type A domain"/>
    <property type="match status" value="1"/>
</dbReference>
<gene>
    <name evidence="2" type="ORF">RE474_08455</name>
</gene>
<feature type="domain" description="VWFA" evidence="1">
    <location>
        <begin position="366"/>
        <end position="549"/>
    </location>
</feature>
<evidence type="ECO:0000259" key="1">
    <source>
        <dbReference type="PROSITE" id="PS50234"/>
    </source>
</evidence>
<proteinExistence type="predicted"/>
<dbReference type="InterPro" id="IPR002035">
    <property type="entry name" value="VWF_A"/>
</dbReference>
<dbReference type="SUPFAM" id="SSF53300">
    <property type="entry name" value="vWA-like"/>
    <property type="match status" value="1"/>
</dbReference>
<reference evidence="2 3" key="1">
    <citation type="submission" date="2023-08" db="EMBL/GenBank/DDBJ databases">
        <title>Methanolobus mangrovi sp. nov. and Methanolobus sediminis sp. nov, two novel methylotrophic methanogens isolated from mangrove sediments in China.</title>
        <authorList>
            <person name="Zhou J."/>
        </authorList>
    </citation>
    <scope>NUCLEOTIDE SEQUENCE [LARGE SCALE GENOMIC DNA]</scope>
    <source>
        <strain evidence="2 3">FTZ6</strain>
    </source>
</reference>
<dbReference type="Proteomes" id="UP001182908">
    <property type="component" value="Chromosome"/>
</dbReference>
<dbReference type="InterPro" id="IPR052989">
    <property type="entry name" value="Mg-chelatase_DI-like"/>
</dbReference>
<dbReference type="RefSeq" id="WP_309309941.1">
    <property type="nucleotide sequence ID" value="NZ_CP133592.1"/>
</dbReference>
<dbReference type="PANTHER" id="PTHR35023:SF1">
    <property type="entry name" value="MG-PROTOPORPHYRIN IX CHELATASE"/>
    <property type="match status" value="1"/>
</dbReference>
<dbReference type="GeneID" id="84232742"/>